<name>A0ABP0E7R1_9ASCO</name>
<dbReference type="InterPro" id="IPR015943">
    <property type="entry name" value="WD40/YVTN_repeat-like_dom_sf"/>
</dbReference>
<reference evidence="8 9" key="1">
    <citation type="submission" date="2024-01" db="EMBL/GenBank/DDBJ databases">
        <authorList>
            <consortium name="Genoscope - CEA"/>
            <person name="William W."/>
        </authorList>
    </citation>
    <scope>NUCLEOTIDE SEQUENCE [LARGE SCALE GENOMIC DNA]</scope>
    <source>
        <strain evidence="8 9">29B2s-10</strain>
    </source>
</reference>
<keyword evidence="2" id="KW-0507">mRNA processing</keyword>
<dbReference type="Gene3D" id="2.130.10.10">
    <property type="entry name" value="YVTN repeat-like/Quinoprotein amine dehydrogenase"/>
    <property type="match status" value="2"/>
</dbReference>
<feature type="domain" description="RSE1/DDB1/CPSF1 second beta-propeller" evidence="7">
    <location>
        <begin position="512"/>
        <end position="892"/>
    </location>
</feature>
<keyword evidence="3" id="KW-0539">Nucleus</keyword>
<sequence length="1325" mass="150208">MDAYREFIEPTRVSHCIGCNFISPTVKHLVVAKATLLQVFEVIDPSSNGSYNLRLIEQFKLHGMVTDLKAIRTVENPQLDYILVATKFAKMSLIKWNHRFHSISTVSLHYYENSIRDSTFEKLTRTHLILEPNNNSCSCMRFKNLLTFLPFETLEDEDSDMEDVGNTSLVPRNTHGDNFDLYGSSFLMDAQTLDPSIGDIIDMQFLYNYREPTLAIIYVNTYTWAGNLPKVKDNINFMVLSLDLKTKTTTTVLKVENLPYDIDRVIALPQPFNGSLLLGANEIIHIDNGGITRRIAVNKYTESITVSTKNYLDQTDLNLQLENCTIAPIPNDNRLLMILEHGEFYYINFEVDGKSIKKIFLEMVSPDSYQGVQFNYPEHIVSLDNSLIFASNKNGDSHLLELKYDNDISVENNESSEGNGNVKDDDDDDDLYEEDNVSQKTVIKKGSIEFVLHDSLRNNGPISNFTLGHFSTEKFKANLINPNHKEISIVSTSGSGSQGALNIFTPSVQPIIKSSLSFSQINRMWTISKKYLITSDDINSKSEIFQINKSFARLDSKDFINNESTISMFEMDDAKFCVQITPKHVVLYNHKFKKVASLENELSDYESEDIIFGTLSDEFLLITLSSGEAMIFSVNTYSESFTKINLPKILSDTIITTGYITNSHLLNAVSKDINILLNRGVKRRHNSTTAVNEEKNSDLGPKTKLFVLVTGENRIIVFSRFHNEKCYQLNDIDKFSKHLSLGFFEPKDTFPDPFIKQVILGGLGDNQSINDEYLTVLTIGGEVILYKLYFDGENYQFIKQQNLRITGAPENAYPAGTTIERRLVYIPNCNGYSSIFITGTVPYWISKTSHSIPRIFQFSKIPAISFSSYSDSKISNGFVFLDNNKNARIGEIPTDFNYDNNWPSKRIEMKETVKSITFHESSNTFVISSYTEIPYNCIDEEGKPIVGTDDTKPPATSYKGYIKLLSTFNWSIIDTIELAENEVGMSVKSMVLDVGISSKRFKNKKEFIVVGTGKYRMEDLAANGSYRIIEIIDIIPEPGKPETNHKFKEFFKEDTRGAVTSICEVSGRFLVSQGQKIIIRDLQDNSAIPVAFLDTSVYVSEAKSFGNLLILGDSLKSIWLAGFDAEPFRMIMLGKDLQSLDVCCADFIVRDEDIFILLADSNNVLHVLQYDPDDPSSSNGQRLIQKSSFNVNSNTTCLRSLPKNEEINPTSLDNFQCIGSTIDGSFFVVFPISEATYRRMYILQQQIIDKEYHFCGLNPRLNRFGDLRVTANDINVKPLLDYDVISVFAHLTEDRKRNLSTKAGSNMYQEIWKDLIEFENVLKNL</sequence>
<dbReference type="Proteomes" id="UP001497600">
    <property type="component" value="Chromosome A"/>
</dbReference>
<dbReference type="Pfam" id="PF03178">
    <property type="entry name" value="CPSF_A"/>
    <property type="match status" value="1"/>
</dbReference>
<feature type="domain" description="RSE1/DDB1/CPSF1 C-terminal" evidence="5">
    <location>
        <begin position="960"/>
        <end position="1289"/>
    </location>
</feature>
<evidence type="ECO:0000256" key="2">
    <source>
        <dbReference type="ARBA" id="ARBA00022664"/>
    </source>
</evidence>
<dbReference type="PANTHER" id="PTHR10644">
    <property type="entry name" value="DNA REPAIR/RNA PROCESSING CPSF FAMILY"/>
    <property type="match status" value="1"/>
</dbReference>
<evidence type="ECO:0000313" key="9">
    <source>
        <dbReference type="Proteomes" id="UP001497600"/>
    </source>
</evidence>
<evidence type="ECO:0000256" key="1">
    <source>
        <dbReference type="ARBA" id="ARBA00004123"/>
    </source>
</evidence>
<evidence type="ECO:0000256" key="3">
    <source>
        <dbReference type="ARBA" id="ARBA00023242"/>
    </source>
</evidence>
<dbReference type="InterPro" id="IPR058543">
    <property type="entry name" value="Beta-prop_RSE1/DDB1/CPSF1_2nd"/>
</dbReference>
<feature type="compositionally biased region" description="Low complexity" evidence="4">
    <location>
        <begin position="410"/>
        <end position="421"/>
    </location>
</feature>
<proteinExistence type="predicted"/>
<evidence type="ECO:0000256" key="4">
    <source>
        <dbReference type="SAM" id="MobiDB-lite"/>
    </source>
</evidence>
<feature type="domain" description="RSE1/DDB1/CPSF1 first beta-propeller" evidence="6">
    <location>
        <begin position="13"/>
        <end position="404"/>
    </location>
</feature>
<evidence type="ECO:0000313" key="8">
    <source>
        <dbReference type="EMBL" id="CAK7893964.1"/>
    </source>
</evidence>
<dbReference type="Pfam" id="PF10433">
    <property type="entry name" value="Beta-prop_RSE1_1st"/>
    <property type="match status" value="1"/>
</dbReference>
<dbReference type="InterPro" id="IPR018846">
    <property type="entry name" value="Beta-prop_RSE1/DDB1/CPSF1_1st"/>
</dbReference>
<comment type="subcellular location">
    <subcellularLocation>
        <location evidence="1">Nucleus</location>
    </subcellularLocation>
</comment>
<feature type="region of interest" description="Disordered" evidence="4">
    <location>
        <begin position="410"/>
        <end position="432"/>
    </location>
</feature>
<protein>
    <submittedName>
        <fullName evidence="8">Protein Cft1p</fullName>
    </submittedName>
</protein>
<evidence type="ECO:0000259" key="6">
    <source>
        <dbReference type="Pfam" id="PF10433"/>
    </source>
</evidence>
<evidence type="ECO:0000259" key="5">
    <source>
        <dbReference type="Pfam" id="PF03178"/>
    </source>
</evidence>
<dbReference type="Pfam" id="PF23726">
    <property type="entry name" value="Beta-prop_RSE1_2nd"/>
    <property type="match status" value="1"/>
</dbReference>
<accession>A0ABP0E7R1</accession>
<gene>
    <name evidence="8" type="primary">CFT1</name>
    <name evidence="8" type="ORF">CAAN4_A10176</name>
</gene>
<dbReference type="InterPro" id="IPR004871">
    <property type="entry name" value="RSE1/DDB1/CPSF1_C"/>
</dbReference>
<dbReference type="InterPro" id="IPR050358">
    <property type="entry name" value="RSE1/DDB1/CFT1"/>
</dbReference>
<evidence type="ECO:0000259" key="7">
    <source>
        <dbReference type="Pfam" id="PF23726"/>
    </source>
</evidence>
<dbReference type="EMBL" id="OZ004253">
    <property type="protein sequence ID" value="CAK7893964.1"/>
    <property type="molecule type" value="Genomic_DNA"/>
</dbReference>
<keyword evidence="9" id="KW-1185">Reference proteome</keyword>
<organism evidence="8 9">
    <name type="scientific">[Candida] anglica</name>
    <dbReference type="NCBI Taxonomy" id="148631"/>
    <lineage>
        <taxon>Eukaryota</taxon>
        <taxon>Fungi</taxon>
        <taxon>Dikarya</taxon>
        <taxon>Ascomycota</taxon>
        <taxon>Saccharomycotina</taxon>
        <taxon>Pichiomycetes</taxon>
        <taxon>Debaryomycetaceae</taxon>
        <taxon>Kurtzmaniella</taxon>
    </lineage>
</organism>